<organism evidence="1">
    <name type="scientific">Oscillatoriales cyanobacterium SpSt-418</name>
    <dbReference type="NCBI Taxonomy" id="2282169"/>
    <lineage>
        <taxon>Bacteria</taxon>
        <taxon>Bacillati</taxon>
        <taxon>Cyanobacteriota</taxon>
        <taxon>Cyanophyceae</taxon>
        <taxon>Oscillatoriophycideae</taxon>
        <taxon>Oscillatoriales</taxon>
    </lineage>
</organism>
<protein>
    <submittedName>
        <fullName evidence="1">DUF3107 family protein</fullName>
    </submittedName>
</protein>
<dbReference type="InterPro" id="IPR020885">
    <property type="entry name" value="UPF0367"/>
</dbReference>
<dbReference type="Pfam" id="PF26132">
    <property type="entry name" value="UPF0367"/>
    <property type="match status" value="1"/>
</dbReference>
<comment type="caution">
    <text evidence="1">The sequence shown here is derived from an EMBL/GenBank/DDBJ whole genome shotgun (WGS) entry which is preliminary data.</text>
</comment>
<evidence type="ECO:0000313" key="1">
    <source>
        <dbReference type="EMBL" id="HFN01149.1"/>
    </source>
</evidence>
<dbReference type="EMBL" id="DSRU01000376">
    <property type="protein sequence ID" value="HFN01149.1"/>
    <property type="molecule type" value="Genomic_DNA"/>
</dbReference>
<name>A0A7C3KJ68_9CYAN</name>
<reference evidence="1" key="1">
    <citation type="journal article" date="2020" name="mSystems">
        <title>Genome- and Community-Level Interaction Insights into Carbon Utilization and Element Cycling Functions of Hydrothermarchaeota in Hydrothermal Sediment.</title>
        <authorList>
            <person name="Zhou Z."/>
            <person name="Liu Y."/>
            <person name="Xu W."/>
            <person name="Pan J."/>
            <person name="Luo Z.H."/>
            <person name="Li M."/>
        </authorList>
    </citation>
    <scope>NUCLEOTIDE SEQUENCE [LARGE SCALE GENOMIC DNA]</scope>
    <source>
        <strain evidence="1">SpSt-418</strain>
    </source>
</reference>
<dbReference type="AlphaFoldDB" id="A0A7C3KJ68"/>
<accession>A0A7C3KJ68</accession>
<proteinExistence type="predicted"/>
<gene>
    <name evidence="1" type="ORF">ENR64_26040</name>
</gene>
<sequence>MFIIDIILRNTAATLSIQKKSAEDAEATYQQILSAMKGGNGGLLELTCDKQPGKKICVVASDISAVQIAEKTSTATSSGRPPGFFALAE</sequence>
<dbReference type="NCBIfam" id="NF010236">
    <property type="entry name" value="PRK13683.1"/>
    <property type="match status" value="1"/>
</dbReference>